<comment type="caution">
    <text evidence="2">The sequence shown here is derived from an EMBL/GenBank/DDBJ whole genome shotgun (WGS) entry which is preliminary data.</text>
</comment>
<dbReference type="EMBL" id="JAAAMV010000036">
    <property type="protein sequence ID" value="NBD28134.1"/>
    <property type="molecule type" value="Genomic_DNA"/>
</dbReference>
<keyword evidence="3" id="KW-1185">Reference proteome</keyword>
<gene>
    <name evidence="2" type="ORF">GT019_30075</name>
</gene>
<evidence type="ECO:0000313" key="2">
    <source>
        <dbReference type="EMBL" id="NBD28134.1"/>
    </source>
</evidence>
<evidence type="ECO:0000259" key="1">
    <source>
        <dbReference type="Pfam" id="PF01636"/>
    </source>
</evidence>
<organism evidence="2 3">
    <name type="scientific">Paenibacillus glycinis</name>
    <dbReference type="NCBI Taxonomy" id="2697035"/>
    <lineage>
        <taxon>Bacteria</taxon>
        <taxon>Bacillati</taxon>
        <taxon>Bacillota</taxon>
        <taxon>Bacilli</taxon>
        <taxon>Bacillales</taxon>
        <taxon>Paenibacillaceae</taxon>
        <taxon>Paenibacillus</taxon>
    </lineage>
</organism>
<dbReference type="SUPFAM" id="SSF56112">
    <property type="entry name" value="Protein kinase-like (PK-like)"/>
    <property type="match status" value="1"/>
</dbReference>
<feature type="domain" description="Aminoglycoside phosphotransferase" evidence="1">
    <location>
        <begin position="29"/>
        <end position="270"/>
    </location>
</feature>
<proteinExistence type="predicted"/>
<dbReference type="Gene3D" id="3.90.1200.10">
    <property type="match status" value="1"/>
</dbReference>
<dbReference type="Proteomes" id="UP000665561">
    <property type="component" value="Unassembled WGS sequence"/>
</dbReference>
<accession>A0ABW9XZH0</accession>
<evidence type="ECO:0000313" key="3">
    <source>
        <dbReference type="Proteomes" id="UP000665561"/>
    </source>
</evidence>
<dbReference type="RefSeq" id="WP_161747153.1">
    <property type="nucleotide sequence ID" value="NZ_JAAAMV010000036.1"/>
</dbReference>
<dbReference type="InterPro" id="IPR002575">
    <property type="entry name" value="Aminoglycoside_PTrfase"/>
</dbReference>
<dbReference type="Gene3D" id="3.30.200.20">
    <property type="entry name" value="Phosphorylase Kinase, domain 1"/>
    <property type="match status" value="1"/>
</dbReference>
<dbReference type="InterPro" id="IPR011009">
    <property type="entry name" value="Kinase-like_dom_sf"/>
</dbReference>
<reference evidence="2 3" key="1">
    <citation type="submission" date="2020-01" db="EMBL/GenBank/DDBJ databases">
        <title>Paenibacillus soybeanensis sp. nov. isolated from the nodules of soybean (Glycine max(L.) Merr).</title>
        <authorList>
            <person name="Wang H."/>
        </authorList>
    </citation>
    <scope>NUCLEOTIDE SEQUENCE [LARGE SCALE GENOMIC DNA]</scope>
    <source>
        <strain evidence="2 3">T1</strain>
    </source>
</reference>
<name>A0ABW9XZH0_9BACL</name>
<dbReference type="Pfam" id="PF01636">
    <property type="entry name" value="APH"/>
    <property type="match status" value="1"/>
</dbReference>
<protein>
    <submittedName>
        <fullName evidence="2">Phosphotransferase</fullName>
    </submittedName>
</protein>
<sequence length="332" mass="38314">MTDNARERAAQDIAAQLESRFGLSVTGAMPIEKGWLNVKWKLETDRGPLFVKHYHPDRYKLHASPDRRSELERNLGLQHRMSEAGIPCPGVYGYAGTYIQETPSGLYYTVLDWVEGQTAEAGYLNAAQMFALGDATGRMHEWLRTHVPTGKLAWKPDKPAYWREWERNRKNAEDAEDRTVTAWLERSKAIVTSLDFGIFDSCPTGWLHWDLWVDNLVLREHGVAGIVDFDRMAVAYPEIDIARVVLSGTLRDGRIRSNEARAYFEGLRRRTEAPKGILGRSLRLLYVIESLWWLRAEVRRDSELRGMLARFVEEMHWIEAQWDSLSEQMDGY</sequence>